<evidence type="ECO:0000313" key="2">
    <source>
        <dbReference type="EMBL" id="KAJ1124213.1"/>
    </source>
</evidence>
<gene>
    <name evidence="2" type="ORF">NDU88_002674</name>
</gene>
<comment type="caution">
    <text evidence="2">The sequence shown here is derived from an EMBL/GenBank/DDBJ whole genome shotgun (WGS) entry which is preliminary data.</text>
</comment>
<feature type="region of interest" description="Disordered" evidence="1">
    <location>
        <begin position="1"/>
        <end position="98"/>
    </location>
</feature>
<name>A0AAV7PEQ8_PLEWA</name>
<proteinExistence type="predicted"/>
<dbReference type="AlphaFoldDB" id="A0AAV7PEQ8"/>
<keyword evidence="3" id="KW-1185">Reference proteome</keyword>
<feature type="compositionally biased region" description="Basic and acidic residues" evidence="1">
    <location>
        <begin position="7"/>
        <end position="36"/>
    </location>
</feature>
<evidence type="ECO:0000313" key="3">
    <source>
        <dbReference type="Proteomes" id="UP001066276"/>
    </source>
</evidence>
<protein>
    <submittedName>
        <fullName evidence="2">Uncharacterized protein</fullName>
    </submittedName>
</protein>
<organism evidence="2 3">
    <name type="scientific">Pleurodeles waltl</name>
    <name type="common">Iberian ribbed newt</name>
    <dbReference type="NCBI Taxonomy" id="8319"/>
    <lineage>
        <taxon>Eukaryota</taxon>
        <taxon>Metazoa</taxon>
        <taxon>Chordata</taxon>
        <taxon>Craniata</taxon>
        <taxon>Vertebrata</taxon>
        <taxon>Euteleostomi</taxon>
        <taxon>Amphibia</taxon>
        <taxon>Batrachia</taxon>
        <taxon>Caudata</taxon>
        <taxon>Salamandroidea</taxon>
        <taxon>Salamandridae</taxon>
        <taxon>Pleurodelinae</taxon>
        <taxon>Pleurodeles</taxon>
    </lineage>
</organism>
<dbReference type="EMBL" id="JANPWB010000011">
    <property type="protein sequence ID" value="KAJ1124213.1"/>
    <property type="molecule type" value="Genomic_DNA"/>
</dbReference>
<sequence length="98" mass="11560">MARRGGQKKEKTEGWRDRVDGKRGEGTNGRRRDGGVWRRIAGRRRTHRDSRRRNTGRRQSHRGASRLRREKTRRSRPRSRKNVARSSTEFYTGNGEEG</sequence>
<reference evidence="2" key="1">
    <citation type="journal article" date="2022" name="bioRxiv">
        <title>Sequencing and chromosome-scale assembly of the giantPleurodeles waltlgenome.</title>
        <authorList>
            <person name="Brown T."/>
            <person name="Elewa A."/>
            <person name="Iarovenko S."/>
            <person name="Subramanian E."/>
            <person name="Araus A.J."/>
            <person name="Petzold A."/>
            <person name="Susuki M."/>
            <person name="Suzuki K.-i.T."/>
            <person name="Hayashi T."/>
            <person name="Toyoda A."/>
            <person name="Oliveira C."/>
            <person name="Osipova E."/>
            <person name="Leigh N.D."/>
            <person name="Simon A."/>
            <person name="Yun M.H."/>
        </authorList>
    </citation>
    <scope>NUCLEOTIDE SEQUENCE</scope>
    <source>
        <strain evidence="2">20211129_DDA</strain>
        <tissue evidence="2">Liver</tissue>
    </source>
</reference>
<evidence type="ECO:0000256" key="1">
    <source>
        <dbReference type="SAM" id="MobiDB-lite"/>
    </source>
</evidence>
<dbReference type="Proteomes" id="UP001066276">
    <property type="component" value="Chromosome 7"/>
</dbReference>
<accession>A0AAV7PEQ8</accession>
<feature type="compositionally biased region" description="Basic residues" evidence="1">
    <location>
        <begin position="40"/>
        <end position="83"/>
    </location>
</feature>